<dbReference type="KEGG" id="acae:HYG86_02090"/>
<keyword evidence="1" id="KW-0812">Transmembrane</keyword>
<dbReference type="AlphaFoldDB" id="A0A7G9W4M9"/>
<keyword evidence="3" id="KW-1185">Reference proteome</keyword>
<dbReference type="SUPFAM" id="SSF110997">
    <property type="entry name" value="Sporulation related repeat"/>
    <property type="match status" value="1"/>
</dbReference>
<reference evidence="2 3" key="1">
    <citation type="submission" date="2020-07" db="EMBL/GenBank/DDBJ databases">
        <title>Alkalicella. sp. LB2 genome.</title>
        <authorList>
            <person name="Postec A."/>
            <person name="Quemeneur M."/>
        </authorList>
    </citation>
    <scope>NUCLEOTIDE SEQUENCE [LARGE SCALE GENOMIC DNA]</scope>
    <source>
        <strain evidence="2 3">LB2</strain>
    </source>
</reference>
<dbReference type="EMBL" id="CP058559">
    <property type="protein sequence ID" value="QNO13641.1"/>
    <property type="molecule type" value="Genomic_DNA"/>
</dbReference>
<name>A0A7G9W4M9_ALKCA</name>
<keyword evidence="1" id="KW-0472">Membrane</keyword>
<keyword evidence="1" id="KW-1133">Transmembrane helix</keyword>
<feature type="transmembrane region" description="Helical" evidence="1">
    <location>
        <begin position="12"/>
        <end position="32"/>
    </location>
</feature>
<evidence type="ECO:0000313" key="2">
    <source>
        <dbReference type="EMBL" id="QNO13641.1"/>
    </source>
</evidence>
<dbReference type="GO" id="GO:0042834">
    <property type="term" value="F:peptidoglycan binding"/>
    <property type="evidence" value="ECO:0007669"/>
    <property type="project" value="InterPro"/>
</dbReference>
<dbReference type="Proteomes" id="UP000516160">
    <property type="component" value="Chromosome"/>
</dbReference>
<accession>A0A7G9W4M9</accession>
<organism evidence="2 3">
    <name type="scientific">Alkalicella caledoniensis</name>
    <dbReference type="NCBI Taxonomy" id="2731377"/>
    <lineage>
        <taxon>Bacteria</taxon>
        <taxon>Bacillati</taxon>
        <taxon>Bacillota</taxon>
        <taxon>Clostridia</taxon>
        <taxon>Eubacteriales</taxon>
        <taxon>Proteinivoracaceae</taxon>
        <taxon>Alkalicella</taxon>
    </lineage>
</organism>
<dbReference type="RefSeq" id="WP_213167309.1">
    <property type="nucleotide sequence ID" value="NZ_CP058559.1"/>
</dbReference>
<proteinExistence type="predicted"/>
<sequence length="243" mass="27709">MRRRYSSRGNKKYIGHIIAISLLALVVAYPMGKYFETLLIRFGGETQPTITNPKGDEDVNVVEEGTEVVLKAREIILIQNGVFSTLGGAQTHGQNLQESEFEAILIKDDVIRVITGLYLDKDSPQNSLNKQRELGFDNFLAEYIIPETFITIKDNDEDKKAVVEHTLLVFEEVLEKTHEYFLTGEVKTLSNHSGLNEIHSISEQKILNDILQVISKYDTWTQTSSNQDRDEYFTVLFSFIKSK</sequence>
<dbReference type="InterPro" id="IPR036680">
    <property type="entry name" value="SPOR-like_sf"/>
</dbReference>
<evidence type="ECO:0000256" key="1">
    <source>
        <dbReference type="SAM" id="Phobius"/>
    </source>
</evidence>
<protein>
    <submittedName>
        <fullName evidence="2">Uncharacterized protein</fullName>
    </submittedName>
</protein>
<evidence type="ECO:0000313" key="3">
    <source>
        <dbReference type="Proteomes" id="UP000516160"/>
    </source>
</evidence>
<gene>
    <name evidence="2" type="ORF">HYG86_02090</name>
</gene>